<proteinExistence type="predicted"/>
<evidence type="ECO:0000313" key="2">
    <source>
        <dbReference type="Proteomes" id="UP000247792"/>
    </source>
</evidence>
<reference evidence="1 2" key="1">
    <citation type="submission" date="2018-05" db="EMBL/GenBank/DDBJ databases">
        <title>Genomic Encyclopedia of Type Strains, Phase IV (KMG-IV): sequencing the most valuable type-strain genomes for metagenomic binning, comparative biology and taxonomic classification.</title>
        <authorList>
            <person name="Goeker M."/>
        </authorList>
    </citation>
    <scope>NUCLEOTIDE SEQUENCE [LARGE SCALE GENOMIC DNA]</scope>
    <source>
        <strain evidence="1 2">DSM 19792</strain>
    </source>
</reference>
<dbReference type="Proteomes" id="UP000247792">
    <property type="component" value="Unassembled WGS sequence"/>
</dbReference>
<evidence type="ECO:0000313" key="1">
    <source>
        <dbReference type="EMBL" id="PXX37341.1"/>
    </source>
</evidence>
<dbReference type="OrthoDB" id="8858258at2"/>
<dbReference type="RefSeq" id="WP_146218978.1">
    <property type="nucleotide sequence ID" value="NZ_QJKB01000016.1"/>
</dbReference>
<gene>
    <name evidence="1" type="ORF">DFR42_11636</name>
</gene>
<protein>
    <submittedName>
        <fullName evidence="1">Uncharacterized protein</fullName>
    </submittedName>
</protein>
<keyword evidence="2" id="KW-1185">Reference proteome</keyword>
<organism evidence="1 2">
    <name type="scientific">Undibacterium pigrum</name>
    <dbReference type="NCBI Taxonomy" id="401470"/>
    <lineage>
        <taxon>Bacteria</taxon>
        <taxon>Pseudomonadati</taxon>
        <taxon>Pseudomonadota</taxon>
        <taxon>Betaproteobacteria</taxon>
        <taxon>Burkholderiales</taxon>
        <taxon>Oxalobacteraceae</taxon>
        <taxon>Undibacterium</taxon>
    </lineage>
</organism>
<sequence length="112" mass="12929">MNITLAKKIAEFEPTDGSWLELESMFEDVFSSTEAKFYYVAIFNLFERFAEDDGAGVFWSAVHGMEARDDYEEELVRFFRRHPTEMTRIMLKRIRNSGAKSVAGISIDTLIS</sequence>
<dbReference type="AlphaFoldDB" id="A0A318ISI4"/>
<comment type="caution">
    <text evidence="1">The sequence shown here is derived from an EMBL/GenBank/DDBJ whole genome shotgun (WGS) entry which is preliminary data.</text>
</comment>
<accession>A0A318ISI4</accession>
<dbReference type="EMBL" id="QJKB01000016">
    <property type="protein sequence ID" value="PXX37341.1"/>
    <property type="molecule type" value="Genomic_DNA"/>
</dbReference>
<name>A0A318ISI4_9BURK</name>